<evidence type="ECO:0000313" key="3">
    <source>
        <dbReference type="EMBL" id="KFZ38265.1"/>
    </source>
</evidence>
<keyword evidence="2" id="KW-1133">Transmembrane helix</keyword>
<comment type="caution">
    <text evidence="3">The sequence shown here is derived from an EMBL/GenBank/DDBJ whole genome shotgun (WGS) entry which is preliminary data.</text>
</comment>
<name>A0A094JEA7_9GAMM</name>
<keyword evidence="4" id="KW-1185">Reference proteome</keyword>
<evidence type="ECO:0000313" key="4">
    <source>
        <dbReference type="Proteomes" id="UP000029264"/>
    </source>
</evidence>
<sequence>MLCNQKNVVGGFTLIEVMIVVVIIGILASIAYPSYIDYVTRSNRSEAHAALMKVANLQEQYYLDNREYAETLTDLGLSSSPYETEHGYYKVSSVGVDNFELSAVPQGSQASRDTKCGTITLTETGEKGPSAECWK</sequence>
<dbReference type="InterPro" id="IPR000983">
    <property type="entry name" value="Bac_GSPG_pilin"/>
</dbReference>
<dbReference type="NCBIfam" id="TIGR02532">
    <property type="entry name" value="IV_pilin_GFxxxE"/>
    <property type="match status" value="1"/>
</dbReference>
<dbReference type="PROSITE" id="PS00409">
    <property type="entry name" value="PROKAR_NTER_METHYL"/>
    <property type="match status" value="1"/>
</dbReference>
<dbReference type="AlphaFoldDB" id="A0A094JEA7"/>
<dbReference type="InterPro" id="IPR012902">
    <property type="entry name" value="N_methyl_site"/>
</dbReference>
<dbReference type="PRINTS" id="PR00813">
    <property type="entry name" value="BCTERIALGSPG"/>
</dbReference>
<organism evidence="3 4">
    <name type="scientific">Shewanella mangrovi</name>
    <dbReference type="NCBI Taxonomy" id="1515746"/>
    <lineage>
        <taxon>Bacteria</taxon>
        <taxon>Pseudomonadati</taxon>
        <taxon>Pseudomonadota</taxon>
        <taxon>Gammaproteobacteria</taxon>
        <taxon>Alteromonadales</taxon>
        <taxon>Shewanellaceae</taxon>
        <taxon>Shewanella</taxon>
    </lineage>
</organism>
<dbReference type="InterPro" id="IPR045584">
    <property type="entry name" value="Pilin-like"/>
</dbReference>
<dbReference type="GO" id="GO:0015628">
    <property type="term" value="P:protein secretion by the type II secretion system"/>
    <property type="evidence" value="ECO:0007669"/>
    <property type="project" value="InterPro"/>
</dbReference>
<keyword evidence="2" id="KW-0812">Transmembrane</keyword>
<dbReference type="Proteomes" id="UP000029264">
    <property type="component" value="Unassembled WGS sequence"/>
</dbReference>
<proteinExistence type="predicted"/>
<dbReference type="SUPFAM" id="SSF54523">
    <property type="entry name" value="Pili subunits"/>
    <property type="match status" value="1"/>
</dbReference>
<gene>
    <name evidence="3" type="ORF">HR45_07195</name>
</gene>
<dbReference type="OrthoDB" id="5296638at2"/>
<dbReference type="EMBL" id="JPEO01000003">
    <property type="protein sequence ID" value="KFZ38265.1"/>
    <property type="molecule type" value="Genomic_DNA"/>
</dbReference>
<dbReference type="Pfam" id="PF16732">
    <property type="entry name" value="ComP_DUS"/>
    <property type="match status" value="1"/>
</dbReference>
<dbReference type="FunFam" id="3.30.700.10:FF:000002">
    <property type="entry name" value="Type 4 fimbrial biogenesis protein PilE"/>
    <property type="match status" value="1"/>
</dbReference>
<evidence type="ECO:0000256" key="1">
    <source>
        <dbReference type="ARBA" id="ARBA00022481"/>
    </source>
</evidence>
<dbReference type="InterPro" id="IPR031982">
    <property type="entry name" value="PilE-like"/>
</dbReference>
<evidence type="ECO:0000256" key="2">
    <source>
        <dbReference type="SAM" id="Phobius"/>
    </source>
</evidence>
<reference evidence="3 4" key="1">
    <citation type="submission" date="2014-06" db="EMBL/GenBank/DDBJ databases">
        <title>Shewanella sp. YQH10.</title>
        <authorList>
            <person name="Liu Y."/>
            <person name="Zeng R."/>
        </authorList>
    </citation>
    <scope>NUCLEOTIDE SEQUENCE [LARGE SCALE GENOMIC DNA]</scope>
    <source>
        <strain evidence="3 4">YQH10</strain>
    </source>
</reference>
<dbReference type="PANTHER" id="PTHR30093:SF47">
    <property type="entry name" value="TYPE IV PILUS NON-CORE MINOR PILIN PILE"/>
    <property type="match status" value="1"/>
</dbReference>
<dbReference type="PANTHER" id="PTHR30093">
    <property type="entry name" value="GENERAL SECRETION PATHWAY PROTEIN G"/>
    <property type="match status" value="1"/>
</dbReference>
<dbReference type="RefSeq" id="WP_037441158.1">
    <property type="nucleotide sequence ID" value="NZ_JPEO01000003.1"/>
</dbReference>
<feature type="transmembrane region" description="Helical" evidence="2">
    <location>
        <begin position="12"/>
        <end position="35"/>
    </location>
</feature>
<accession>A0A094JEA7</accession>
<protein>
    <submittedName>
        <fullName evidence="3">Methylation</fullName>
    </submittedName>
</protein>
<dbReference type="GO" id="GO:0015627">
    <property type="term" value="C:type II protein secretion system complex"/>
    <property type="evidence" value="ECO:0007669"/>
    <property type="project" value="InterPro"/>
</dbReference>
<dbReference type="Pfam" id="PF07963">
    <property type="entry name" value="N_methyl"/>
    <property type="match status" value="1"/>
</dbReference>
<dbReference type="STRING" id="1515746.HR45_07195"/>
<dbReference type="GO" id="GO:0043683">
    <property type="term" value="P:type IV pilus assembly"/>
    <property type="evidence" value="ECO:0007669"/>
    <property type="project" value="InterPro"/>
</dbReference>
<dbReference type="eggNOG" id="COG4968">
    <property type="taxonomic scope" value="Bacteria"/>
</dbReference>
<keyword evidence="2" id="KW-0472">Membrane</keyword>
<keyword evidence="1" id="KW-0488">Methylation</keyword>
<dbReference type="Gene3D" id="3.30.700.10">
    <property type="entry name" value="Glycoprotein, Type 4 Pilin"/>
    <property type="match status" value="1"/>
</dbReference>